<dbReference type="SUPFAM" id="SSF56349">
    <property type="entry name" value="DNA breaking-rejoining enzymes"/>
    <property type="match status" value="1"/>
</dbReference>
<sequence>MERVNKPTTGVSPRLRATVTVSGRENKRSTKLKENCFVGRKRKVRRQQHGSVWHWKQTDAWYYTLPGTKKRMPLFDEQGERIKGLARRDEAERTFAKIKVTLADNGPGYTPEGEWIVARVCSDYLQYCERGVSKAATSAGHHRSAKMWLNDLCAYCGALPVSQLKKGHITTWIEAHSSWRSTETHRGVLSVVLAAFNRAEEMFGVANPLKGLKKPTPKPRLQSITPDDEQVIYDNLEPQFRNFLFAAVHTGLRPFCELAQLKAEHIEQTPRGMMWRVYSSKTKKTRKIPVRPEVAKLVTQLLKDAPPGSNLPLFRNTKGGQWKRMTGVVRFGNLRKKLKWDQDPVRSKYTCYTCRHTFVHRMLSGYWTSGVGCSIETVAELIGDTPKVAFDHYGREWGQHYQAPLWAAIGEQPKAQNIAQPKGTKADKKVRA</sequence>
<gene>
    <name evidence="4" type="ORF">ETAA8_43250</name>
</gene>
<dbReference type="GO" id="GO:0006310">
    <property type="term" value="P:DNA recombination"/>
    <property type="evidence" value="ECO:0007669"/>
    <property type="project" value="UniProtKB-KW"/>
</dbReference>
<evidence type="ECO:0000259" key="3">
    <source>
        <dbReference type="PROSITE" id="PS51898"/>
    </source>
</evidence>
<dbReference type="Pfam" id="PF00589">
    <property type="entry name" value="Phage_integrase"/>
    <property type="match status" value="1"/>
</dbReference>
<evidence type="ECO:0000256" key="2">
    <source>
        <dbReference type="ARBA" id="ARBA00023172"/>
    </source>
</evidence>
<proteinExistence type="predicted"/>
<dbReference type="Gene3D" id="1.10.443.10">
    <property type="entry name" value="Intergrase catalytic core"/>
    <property type="match status" value="1"/>
</dbReference>
<keyword evidence="5" id="KW-1185">Reference proteome</keyword>
<evidence type="ECO:0000313" key="4">
    <source>
        <dbReference type="EMBL" id="QDU29218.1"/>
    </source>
</evidence>
<dbReference type="GO" id="GO:0003677">
    <property type="term" value="F:DNA binding"/>
    <property type="evidence" value="ECO:0007669"/>
    <property type="project" value="UniProtKB-KW"/>
</dbReference>
<keyword evidence="2" id="KW-0233">DNA recombination</keyword>
<dbReference type="PROSITE" id="PS51898">
    <property type="entry name" value="TYR_RECOMBINASE"/>
    <property type="match status" value="1"/>
</dbReference>
<evidence type="ECO:0000313" key="5">
    <source>
        <dbReference type="Proteomes" id="UP000315017"/>
    </source>
</evidence>
<dbReference type="AlphaFoldDB" id="A0A517YG69"/>
<dbReference type="InterPro" id="IPR013762">
    <property type="entry name" value="Integrase-like_cat_sf"/>
</dbReference>
<organism evidence="4 5">
    <name type="scientific">Anatilimnocola aggregata</name>
    <dbReference type="NCBI Taxonomy" id="2528021"/>
    <lineage>
        <taxon>Bacteria</taxon>
        <taxon>Pseudomonadati</taxon>
        <taxon>Planctomycetota</taxon>
        <taxon>Planctomycetia</taxon>
        <taxon>Pirellulales</taxon>
        <taxon>Pirellulaceae</taxon>
        <taxon>Anatilimnocola</taxon>
    </lineage>
</organism>
<dbReference type="InterPro" id="IPR002104">
    <property type="entry name" value="Integrase_catalytic"/>
</dbReference>
<feature type="domain" description="Tyr recombinase" evidence="3">
    <location>
        <begin position="219"/>
        <end position="407"/>
    </location>
</feature>
<accession>A0A517YG69</accession>
<dbReference type="KEGG" id="aagg:ETAA8_43250"/>
<dbReference type="EMBL" id="CP036274">
    <property type="protein sequence ID" value="QDU29218.1"/>
    <property type="molecule type" value="Genomic_DNA"/>
</dbReference>
<dbReference type="GO" id="GO:0015074">
    <property type="term" value="P:DNA integration"/>
    <property type="evidence" value="ECO:0007669"/>
    <property type="project" value="InterPro"/>
</dbReference>
<reference evidence="4 5" key="1">
    <citation type="submission" date="2019-02" db="EMBL/GenBank/DDBJ databases">
        <title>Deep-cultivation of Planctomycetes and their phenomic and genomic characterization uncovers novel biology.</title>
        <authorList>
            <person name="Wiegand S."/>
            <person name="Jogler M."/>
            <person name="Boedeker C."/>
            <person name="Pinto D."/>
            <person name="Vollmers J."/>
            <person name="Rivas-Marin E."/>
            <person name="Kohn T."/>
            <person name="Peeters S.H."/>
            <person name="Heuer A."/>
            <person name="Rast P."/>
            <person name="Oberbeckmann S."/>
            <person name="Bunk B."/>
            <person name="Jeske O."/>
            <person name="Meyerdierks A."/>
            <person name="Storesund J.E."/>
            <person name="Kallscheuer N."/>
            <person name="Luecker S."/>
            <person name="Lage O.M."/>
            <person name="Pohl T."/>
            <person name="Merkel B.J."/>
            <person name="Hornburger P."/>
            <person name="Mueller R.-W."/>
            <person name="Bruemmer F."/>
            <person name="Labrenz M."/>
            <person name="Spormann A.M."/>
            <person name="Op den Camp H."/>
            <person name="Overmann J."/>
            <person name="Amann R."/>
            <person name="Jetten M.S.M."/>
            <person name="Mascher T."/>
            <person name="Medema M.H."/>
            <person name="Devos D.P."/>
            <person name="Kaster A.-K."/>
            <person name="Ovreas L."/>
            <person name="Rohde M."/>
            <person name="Galperin M.Y."/>
            <person name="Jogler C."/>
        </authorList>
    </citation>
    <scope>NUCLEOTIDE SEQUENCE [LARGE SCALE GENOMIC DNA]</scope>
    <source>
        <strain evidence="4 5">ETA_A8</strain>
    </source>
</reference>
<dbReference type="InterPro" id="IPR010998">
    <property type="entry name" value="Integrase_recombinase_N"/>
</dbReference>
<keyword evidence="1" id="KW-0238">DNA-binding</keyword>
<dbReference type="InterPro" id="IPR011010">
    <property type="entry name" value="DNA_brk_join_enz"/>
</dbReference>
<dbReference type="Proteomes" id="UP000315017">
    <property type="component" value="Chromosome"/>
</dbReference>
<name>A0A517YG69_9BACT</name>
<evidence type="ECO:0000256" key="1">
    <source>
        <dbReference type="ARBA" id="ARBA00023125"/>
    </source>
</evidence>
<dbReference type="Gene3D" id="1.10.150.130">
    <property type="match status" value="1"/>
</dbReference>
<protein>
    <submittedName>
        <fullName evidence="4">Phage integrase family protein</fullName>
    </submittedName>
</protein>